<name>A0ABV6HUX8_9PAST</name>
<dbReference type="EMBL" id="JBHLWA010000014">
    <property type="protein sequence ID" value="MFC0322697.1"/>
    <property type="molecule type" value="Genomic_DNA"/>
</dbReference>
<protein>
    <submittedName>
        <fullName evidence="2">Type I restriction enzyme HsdR N-terminal domain-containing protein</fullName>
    </submittedName>
</protein>
<organism evidence="2 3">
    <name type="scientific">Gallibacterium melopsittaci</name>
    <dbReference type="NCBI Taxonomy" id="516063"/>
    <lineage>
        <taxon>Bacteria</taxon>
        <taxon>Pseudomonadati</taxon>
        <taxon>Pseudomonadota</taxon>
        <taxon>Gammaproteobacteria</taxon>
        <taxon>Pasteurellales</taxon>
        <taxon>Pasteurellaceae</taxon>
        <taxon>Gallibacterium</taxon>
    </lineage>
</organism>
<dbReference type="Proteomes" id="UP001589769">
    <property type="component" value="Unassembled WGS sequence"/>
</dbReference>
<dbReference type="InterPro" id="IPR029464">
    <property type="entry name" value="HSDR_N"/>
</dbReference>
<sequence length="383" mass="45182">MLKENNFRDLLVHLNFTEHQDKFSKTINGNELVVDFKNKKIIYPAELKKHRETTLNFSSNENFVVFECIHRLLEKGYPAAHLELEKSWQLGHTQKSGRADICVYQDREKTSLFMIIECKTDGTEYNKALKILKEDGGQLFSYWQQDKKVHCISLYTSDFTDGILTYKNPIIRCHDDANLIQLAKKDDSIKIYQKANNVEELHEVWTETYLQKLSENLIFGQDAQIYDLDLPPLRIKDLKAFSPDDKIINQFEEILRHNAVSDKENAFNRLIALFICKLVDEQKNDDSEVEFQYKIGSDTYETLQDRLQHLYKTGMEKFMKEKIFYVSNDYAQNLFKNLDLETRNHAISDLEQTIRKLKFYSNNDFSFKDVHNEELFLQNGTTF</sequence>
<proteinExistence type="predicted"/>
<evidence type="ECO:0000313" key="2">
    <source>
        <dbReference type="EMBL" id="MFC0322697.1"/>
    </source>
</evidence>
<feature type="domain" description="Type I restriction enzyme R protein N-terminal" evidence="1">
    <location>
        <begin position="68"/>
        <end position="127"/>
    </location>
</feature>
<evidence type="ECO:0000313" key="3">
    <source>
        <dbReference type="Proteomes" id="UP001589769"/>
    </source>
</evidence>
<gene>
    <name evidence="2" type="ORF">ACFFHT_03865</name>
</gene>
<reference evidence="2 3" key="1">
    <citation type="submission" date="2024-09" db="EMBL/GenBank/DDBJ databases">
        <authorList>
            <person name="Sun Q."/>
            <person name="Mori K."/>
        </authorList>
    </citation>
    <scope>NUCLEOTIDE SEQUENCE [LARGE SCALE GENOMIC DNA]</scope>
    <source>
        <strain evidence="2 3">CCM 7538</strain>
    </source>
</reference>
<comment type="caution">
    <text evidence="2">The sequence shown here is derived from an EMBL/GenBank/DDBJ whole genome shotgun (WGS) entry which is preliminary data.</text>
</comment>
<keyword evidence="3" id="KW-1185">Reference proteome</keyword>
<accession>A0ABV6HUX8</accession>
<evidence type="ECO:0000259" key="1">
    <source>
        <dbReference type="Pfam" id="PF13588"/>
    </source>
</evidence>
<dbReference type="Pfam" id="PF13588">
    <property type="entry name" value="HSDR_N_2"/>
    <property type="match status" value="1"/>
</dbReference>
<dbReference type="RefSeq" id="WP_382373637.1">
    <property type="nucleotide sequence ID" value="NZ_JBHLWA010000014.1"/>
</dbReference>